<dbReference type="RefSeq" id="WP_074929937.1">
    <property type="nucleotide sequence ID" value="NZ_FORI01000001.1"/>
</dbReference>
<gene>
    <name evidence="1" type="ORF">SAMN04487775_101352</name>
</gene>
<accession>A0A1I3I695</accession>
<keyword evidence="2" id="KW-1185">Reference proteome</keyword>
<dbReference type="AlphaFoldDB" id="A0A1I3I695"/>
<dbReference type="OrthoDB" id="9798384at2"/>
<dbReference type="Proteomes" id="UP000182737">
    <property type="component" value="Unassembled WGS sequence"/>
</dbReference>
<reference evidence="2" key="1">
    <citation type="submission" date="2016-10" db="EMBL/GenBank/DDBJ databases">
        <authorList>
            <person name="Varghese N."/>
            <person name="Submissions S."/>
        </authorList>
    </citation>
    <scope>NUCLEOTIDE SEQUENCE [LARGE SCALE GENOMIC DNA]</scope>
    <source>
        <strain evidence="2">XBD1002</strain>
    </source>
</reference>
<name>A0A1I3I695_9SPIR</name>
<sequence>MCLEEISEEEQRRIWHRDGFTEGEQKGRQEQAVEAAKTMLSDHLSPEKVALYSGLPLEQVLELQKKFTVEV</sequence>
<protein>
    <submittedName>
        <fullName evidence="1">Uncharacterized protein</fullName>
    </submittedName>
</protein>
<proteinExistence type="predicted"/>
<dbReference type="EMBL" id="FORI01000001">
    <property type="protein sequence ID" value="SFI43446.1"/>
    <property type="molecule type" value="Genomic_DNA"/>
</dbReference>
<evidence type="ECO:0000313" key="1">
    <source>
        <dbReference type="EMBL" id="SFI43446.1"/>
    </source>
</evidence>
<organism evidence="1 2">
    <name type="scientific">Treponema bryantii</name>
    <dbReference type="NCBI Taxonomy" id="163"/>
    <lineage>
        <taxon>Bacteria</taxon>
        <taxon>Pseudomonadati</taxon>
        <taxon>Spirochaetota</taxon>
        <taxon>Spirochaetia</taxon>
        <taxon>Spirochaetales</taxon>
        <taxon>Treponemataceae</taxon>
        <taxon>Treponema</taxon>
    </lineage>
</organism>
<evidence type="ECO:0000313" key="2">
    <source>
        <dbReference type="Proteomes" id="UP000182737"/>
    </source>
</evidence>